<keyword evidence="5" id="KW-0547">Nucleotide-binding</keyword>
<comment type="catalytic activity">
    <reaction evidence="1">
        <text>ATP + protein L-histidine = ADP + protein N-phospho-L-histidine.</text>
        <dbReference type="EC" id="2.7.13.3"/>
    </reaction>
</comment>
<dbReference type="PANTHER" id="PTHR24421">
    <property type="entry name" value="NITRATE/NITRITE SENSOR PROTEIN NARX-RELATED"/>
    <property type="match status" value="1"/>
</dbReference>
<dbReference type="SUPFAM" id="SSF55874">
    <property type="entry name" value="ATPase domain of HSP90 chaperone/DNA topoisomerase II/histidine kinase"/>
    <property type="match status" value="1"/>
</dbReference>
<dbReference type="PANTHER" id="PTHR24421:SF10">
    <property type="entry name" value="NITRATE_NITRITE SENSOR PROTEIN NARQ"/>
    <property type="match status" value="1"/>
</dbReference>
<dbReference type="RefSeq" id="WP_345600734.1">
    <property type="nucleotide sequence ID" value="NZ_BAABLT010000016.1"/>
</dbReference>
<evidence type="ECO:0000256" key="4">
    <source>
        <dbReference type="ARBA" id="ARBA00022679"/>
    </source>
</evidence>
<keyword evidence="14" id="KW-1185">Reference proteome</keyword>
<dbReference type="GO" id="GO:0016301">
    <property type="term" value="F:kinase activity"/>
    <property type="evidence" value="ECO:0007669"/>
    <property type="project" value="UniProtKB-KW"/>
</dbReference>
<feature type="transmembrane region" description="Helical" evidence="10">
    <location>
        <begin position="155"/>
        <end position="173"/>
    </location>
</feature>
<evidence type="ECO:0000256" key="2">
    <source>
        <dbReference type="ARBA" id="ARBA00012438"/>
    </source>
</evidence>
<dbReference type="InterPro" id="IPR036890">
    <property type="entry name" value="HATPase_C_sf"/>
</dbReference>
<comment type="caution">
    <text evidence="13">The sequence shown here is derived from an EMBL/GenBank/DDBJ whole genome shotgun (WGS) entry which is preliminary data.</text>
</comment>
<proteinExistence type="predicted"/>
<dbReference type="Gene3D" id="3.30.565.10">
    <property type="entry name" value="Histidine kinase-like ATPase, C-terminal domain"/>
    <property type="match status" value="1"/>
</dbReference>
<dbReference type="EMBL" id="JBHTIW010000021">
    <property type="protein sequence ID" value="MFD0922476.1"/>
    <property type="molecule type" value="Genomic_DNA"/>
</dbReference>
<keyword evidence="10" id="KW-0472">Membrane</keyword>
<evidence type="ECO:0000256" key="1">
    <source>
        <dbReference type="ARBA" id="ARBA00000085"/>
    </source>
</evidence>
<organism evidence="13 14">
    <name type="scientific">Saccharopolyspora rosea</name>
    <dbReference type="NCBI Taxonomy" id="524884"/>
    <lineage>
        <taxon>Bacteria</taxon>
        <taxon>Bacillati</taxon>
        <taxon>Actinomycetota</taxon>
        <taxon>Actinomycetes</taxon>
        <taxon>Pseudonocardiales</taxon>
        <taxon>Pseudonocardiaceae</taxon>
        <taxon>Saccharopolyspora</taxon>
    </lineage>
</organism>
<dbReference type="InterPro" id="IPR003594">
    <property type="entry name" value="HATPase_dom"/>
</dbReference>
<feature type="domain" description="Signal transduction histidine kinase subgroup 3 dimerisation and phosphoacceptor" evidence="12">
    <location>
        <begin position="205"/>
        <end position="268"/>
    </location>
</feature>
<feature type="transmembrane region" description="Helical" evidence="10">
    <location>
        <begin position="20"/>
        <end position="39"/>
    </location>
</feature>
<reference evidence="14" key="1">
    <citation type="journal article" date="2019" name="Int. J. Syst. Evol. Microbiol.">
        <title>The Global Catalogue of Microorganisms (GCM) 10K type strain sequencing project: providing services to taxonomists for standard genome sequencing and annotation.</title>
        <authorList>
            <consortium name="The Broad Institute Genomics Platform"/>
            <consortium name="The Broad Institute Genome Sequencing Center for Infectious Disease"/>
            <person name="Wu L."/>
            <person name="Ma J."/>
        </authorList>
    </citation>
    <scope>NUCLEOTIDE SEQUENCE [LARGE SCALE GENOMIC DNA]</scope>
    <source>
        <strain evidence="14">CCUG 56401</strain>
    </source>
</reference>
<evidence type="ECO:0000256" key="10">
    <source>
        <dbReference type="SAM" id="Phobius"/>
    </source>
</evidence>
<keyword evidence="3" id="KW-0597">Phosphoprotein</keyword>
<evidence type="ECO:0000256" key="5">
    <source>
        <dbReference type="ARBA" id="ARBA00022741"/>
    </source>
</evidence>
<feature type="transmembrane region" description="Helical" evidence="10">
    <location>
        <begin position="107"/>
        <end position="123"/>
    </location>
</feature>
<evidence type="ECO:0000259" key="12">
    <source>
        <dbReference type="Pfam" id="PF07730"/>
    </source>
</evidence>
<accession>A0ABW3FVC7</accession>
<evidence type="ECO:0000313" key="14">
    <source>
        <dbReference type="Proteomes" id="UP001597018"/>
    </source>
</evidence>
<evidence type="ECO:0000256" key="3">
    <source>
        <dbReference type="ARBA" id="ARBA00022553"/>
    </source>
</evidence>
<gene>
    <name evidence="13" type="ORF">ACFQ16_22250</name>
</gene>
<feature type="transmembrane region" description="Helical" evidence="10">
    <location>
        <begin position="74"/>
        <end position="95"/>
    </location>
</feature>
<keyword evidence="6 13" id="KW-0418">Kinase</keyword>
<dbReference type="InterPro" id="IPR011712">
    <property type="entry name" value="Sig_transdc_His_kin_sub3_dim/P"/>
</dbReference>
<evidence type="ECO:0000256" key="9">
    <source>
        <dbReference type="SAM" id="Coils"/>
    </source>
</evidence>
<dbReference type="Proteomes" id="UP001597018">
    <property type="component" value="Unassembled WGS sequence"/>
</dbReference>
<feature type="coiled-coil region" evidence="9">
    <location>
        <begin position="173"/>
        <end position="207"/>
    </location>
</feature>
<feature type="transmembrane region" description="Helical" evidence="10">
    <location>
        <begin position="45"/>
        <end position="67"/>
    </location>
</feature>
<keyword evidence="7" id="KW-0067">ATP-binding</keyword>
<evidence type="ECO:0000256" key="7">
    <source>
        <dbReference type="ARBA" id="ARBA00022840"/>
    </source>
</evidence>
<evidence type="ECO:0000313" key="13">
    <source>
        <dbReference type="EMBL" id="MFD0922476.1"/>
    </source>
</evidence>
<keyword evidence="10" id="KW-1133">Transmembrane helix</keyword>
<evidence type="ECO:0000256" key="6">
    <source>
        <dbReference type="ARBA" id="ARBA00022777"/>
    </source>
</evidence>
<keyword evidence="9" id="KW-0175">Coiled coil</keyword>
<dbReference type="Gene3D" id="1.20.5.1930">
    <property type="match status" value="1"/>
</dbReference>
<keyword evidence="4" id="KW-0808">Transferase</keyword>
<feature type="domain" description="Histidine kinase/HSP90-like ATPase" evidence="11">
    <location>
        <begin position="317"/>
        <end position="410"/>
    </location>
</feature>
<dbReference type="CDD" id="cd16917">
    <property type="entry name" value="HATPase_UhpB-NarQ-NarX-like"/>
    <property type="match status" value="1"/>
</dbReference>
<dbReference type="EC" id="2.7.13.3" evidence="2"/>
<evidence type="ECO:0000256" key="8">
    <source>
        <dbReference type="ARBA" id="ARBA00023012"/>
    </source>
</evidence>
<keyword evidence="8" id="KW-0902">Two-component regulatory system</keyword>
<dbReference type="Pfam" id="PF07730">
    <property type="entry name" value="HisKA_3"/>
    <property type="match status" value="1"/>
</dbReference>
<dbReference type="Pfam" id="PF02518">
    <property type="entry name" value="HATPase_c"/>
    <property type="match status" value="1"/>
</dbReference>
<dbReference type="InterPro" id="IPR050482">
    <property type="entry name" value="Sensor_HK_TwoCompSys"/>
</dbReference>
<name>A0ABW3FVC7_9PSEU</name>
<feature type="transmembrane region" description="Helical" evidence="10">
    <location>
        <begin position="130"/>
        <end position="149"/>
    </location>
</feature>
<keyword evidence="10" id="KW-0812">Transmembrane</keyword>
<protein>
    <recommendedName>
        <fullName evidence="2">histidine kinase</fullName>
        <ecNumber evidence="2">2.7.13.3</ecNumber>
    </recommendedName>
</protein>
<sequence length="421" mass="45416">MKRPLWRLLWRNWREAAFDVALVLGLQLLGRILVALFPRQSPPEAYAWIGGEWASDVLMMLLCLGLLVRRRFPLTLMVLTALISAAQVLLIEFGPGPLLVINQLSDPWPPGLSAFAIYAAVVYTRGRRRWLFALNLVSIVTLLSARPWERPEGDTLVTSVVLTIFPLLLGLYVRARRRLVDALRGRAERAERERELLAEQARAEERARLAAEMHDVVTHRVSLMVLQAGALEVAAADPETRRAAGELRAGGCEALGELRDLVGVLRSGREGPAEEPPIPTVAVPDLSELLQQSEAVGVPVDFAVEGDPALVTGAVARTAYRVVQEALTNVHKHAYGADVAVRIVYGGDRVRLSVRNSAPARLSEAAAELAASGSGAGLFGLQQRVELVGGEFHAGPVATGGFEVDAVLPAYVPTGEVTAGG</sequence>
<evidence type="ECO:0000259" key="11">
    <source>
        <dbReference type="Pfam" id="PF02518"/>
    </source>
</evidence>